<evidence type="ECO:0000259" key="19">
    <source>
        <dbReference type="Pfam" id="PF00361"/>
    </source>
</evidence>
<evidence type="ECO:0000256" key="10">
    <source>
        <dbReference type="ARBA" id="ARBA00022967"/>
    </source>
</evidence>
<keyword evidence="15 18" id="KW-0496">Mitochondrion</keyword>
<dbReference type="PANTHER" id="PTHR46552">
    <property type="entry name" value="NADH-UBIQUINONE OXIDOREDUCTASE CHAIN 2"/>
    <property type="match status" value="1"/>
</dbReference>
<dbReference type="CTD" id="4536"/>
<feature type="transmembrane region" description="Helical" evidence="18">
    <location>
        <begin position="225"/>
        <end position="244"/>
    </location>
</feature>
<gene>
    <name evidence="20" type="primary">ND2</name>
</gene>
<feature type="transmembrane region" description="Helical" evidence="18">
    <location>
        <begin position="7"/>
        <end position="22"/>
    </location>
</feature>
<dbReference type="InterPro" id="IPR050175">
    <property type="entry name" value="Complex_I_Subunit_2"/>
</dbReference>
<dbReference type="GO" id="GO:0008137">
    <property type="term" value="F:NADH dehydrogenase (ubiquinone) activity"/>
    <property type="evidence" value="ECO:0007669"/>
    <property type="project" value="UniProtKB-EC"/>
</dbReference>
<evidence type="ECO:0000256" key="16">
    <source>
        <dbReference type="ARBA" id="ARBA00023136"/>
    </source>
</evidence>
<dbReference type="EMBL" id="MG049916">
    <property type="protein sequence ID" value="AVC55486.1"/>
    <property type="molecule type" value="Genomic_DNA"/>
</dbReference>
<feature type="transmembrane region" description="Helical" evidence="18">
    <location>
        <begin position="186"/>
        <end position="205"/>
    </location>
</feature>
<evidence type="ECO:0000256" key="3">
    <source>
        <dbReference type="ARBA" id="ARBA00007012"/>
    </source>
</evidence>
<keyword evidence="8 18" id="KW-0812">Transmembrane</keyword>
<evidence type="ECO:0000256" key="14">
    <source>
        <dbReference type="ARBA" id="ARBA00023075"/>
    </source>
</evidence>
<comment type="subcellular location">
    <subcellularLocation>
        <location evidence="2 18">Mitochondrion inner membrane</location>
        <topology evidence="2 18">Multi-pass membrane protein</topology>
    </subcellularLocation>
</comment>
<feature type="transmembrane region" description="Helical" evidence="18">
    <location>
        <begin position="256"/>
        <end position="276"/>
    </location>
</feature>
<sequence>MKMNSSMTMFVYMIFMSTLISLSTNNWLSMWIMMEMALFMFIPLISKNKVNDQSMKYFIIQSISSYTLIFSIMWNSSYETNLNSLLSLISLMLKTGMAPFHLWKPMIMSKIKWKECMLLTTLIKIPPMIFFNKMIKFNMMILPLSLSLIVGATSGINQLNLKKMMAYSSIFNLTWMTSSFLISKKIMLTFFTLYSLLNIKLMIFFKKNNLMYLNQMNYLPLNLKLIINMNMLSISGLPPLTGFYPKWIILSEMINYSIILPSMMVTTSILSIYMYIQINSLCLSNSLVKKKNSKVISFKNFSLLNLLILPAMFMFWM</sequence>
<protein>
    <recommendedName>
        <fullName evidence="5 18">NADH-ubiquinone oxidoreductase chain 2</fullName>
        <ecNumber evidence="4 18">7.1.1.2</ecNumber>
    </recommendedName>
</protein>
<evidence type="ECO:0000256" key="1">
    <source>
        <dbReference type="ARBA" id="ARBA00003257"/>
    </source>
</evidence>
<evidence type="ECO:0000256" key="18">
    <source>
        <dbReference type="RuleBase" id="RU003403"/>
    </source>
</evidence>
<feature type="transmembrane region" description="Helical" evidence="18">
    <location>
        <begin position="82"/>
        <end position="103"/>
    </location>
</feature>
<evidence type="ECO:0000256" key="11">
    <source>
        <dbReference type="ARBA" id="ARBA00022982"/>
    </source>
</evidence>
<keyword evidence="6" id="KW-0813">Transport</keyword>
<feature type="transmembrane region" description="Helical" evidence="18">
    <location>
        <begin position="137"/>
        <end position="156"/>
    </location>
</feature>
<evidence type="ECO:0000256" key="6">
    <source>
        <dbReference type="ARBA" id="ARBA00022448"/>
    </source>
</evidence>
<keyword evidence="16 18" id="KW-0472">Membrane</keyword>
<proteinExistence type="inferred from homology"/>
<evidence type="ECO:0000256" key="12">
    <source>
        <dbReference type="ARBA" id="ARBA00022989"/>
    </source>
</evidence>
<feature type="transmembrane region" description="Helical" evidence="18">
    <location>
        <begin position="296"/>
        <end position="316"/>
    </location>
</feature>
<evidence type="ECO:0000256" key="17">
    <source>
        <dbReference type="ARBA" id="ARBA00049551"/>
    </source>
</evidence>
<dbReference type="EC" id="7.1.1.2" evidence="4 18"/>
<reference evidence="20" key="1">
    <citation type="submission" date="2017-10" db="EMBL/GenBank/DDBJ databases">
        <authorList>
            <person name="Banno H."/>
            <person name="Chua N.-H."/>
        </authorList>
    </citation>
    <scope>NUCLEOTIDE SEQUENCE</scope>
</reference>
<evidence type="ECO:0000256" key="13">
    <source>
        <dbReference type="ARBA" id="ARBA00023027"/>
    </source>
</evidence>
<keyword evidence="14 18" id="KW-0830">Ubiquinone</keyword>
<dbReference type="Pfam" id="PF00361">
    <property type="entry name" value="Proton_antipo_M"/>
    <property type="match status" value="1"/>
</dbReference>
<name>A0A343UJA8_9HEMI</name>
<evidence type="ECO:0000256" key="8">
    <source>
        <dbReference type="ARBA" id="ARBA00022692"/>
    </source>
</evidence>
<keyword evidence="12 18" id="KW-1133">Transmembrane helix</keyword>
<comment type="function">
    <text evidence="18">Core subunit of the mitochondrial membrane respiratory chain NADH dehydrogenase (Complex I) which catalyzes electron transfer from NADH through the respiratory chain, using ubiquinone as an electron acceptor. Essential for the catalytic activity and assembly of complex I.</text>
</comment>
<dbReference type="GO" id="GO:0006120">
    <property type="term" value="P:mitochondrial electron transport, NADH to ubiquinone"/>
    <property type="evidence" value="ECO:0007669"/>
    <property type="project" value="InterPro"/>
</dbReference>
<geneLocation type="mitochondrion" evidence="20"/>
<comment type="similarity">
    <text evidence="3 18">Belongs to the complex I subunit 2 family.</text>
</comment>
<keyword evidence="13 18" id="KW-0520">NAD</keyword>
<comment type="function">
    <text evidence="1">Core subunit of the mitochondrial membrane respiratory chain NADH dehydrogenase (Complex I) that is believed to belong to the minimal assembly required for catalysis. Complex I functions in the transfer of electrons from NADH to the respiratory chain. The immediate electron acceptor for the enzyme is believed to be ubiquinone.</text>
</comment>
<comment type="catalytic activity">
    <reaction evidence="17 18">
        <text>a ubiquinone + NADH + 5 H(+)(in) = a ubiquinol + NAD(+) + 4 H(+)(out)</text>
        <dbReference type="Rhea" id="RHEA:29091"/>
        <dbReference type="Rhea" id="RHEA-COMP:9565"/>
        <dbReference type="Rhea" id="RHEA-COMP:9566"/>
        <dbReference type="ChEBI" id="CHEBI:15378"/>
        <dbReference type="ChEBI" id="CHEBI:16389"/>
        <dbReference type="ChEBI" id="CHEBI:17976"/>
        <dbReference type="ChEBI" id="CHEBI:57540"/>
        <dbReference type="ChEBI" id="CHEBI:57945"/>
        <dbReference type="EC" id="7.1.1.2"/>
    </reaction>
</comment>
<dbReference type="GeneID" id="36275581"/>
<evidence type="ECO:0000256" key="5">
    <source>
        <dbReference type="ARBA" id="ARBA00021008"/>
    </source>
</evidence>
<organism evidence="20">
    <name type="scientific">Changeondelphax velitchkovskyi</name>
    <dbReference type="NCBI Taxonomy" id="1291384"/>
    <lineage>
        <taxon>Eukaryota</taxon>
        <taxon>Metazoa</taxon>
        <taxon>Ecdysozoa</taxon>
        <taxon>Arthropoda</taxon>
        <taxon>Hexapoda</taxon>
        <taxon>Insecta</taxon>
        <taxon>Pterygota</taxon>
        <taxon>Neoptera</taxon>
        <taxon>Paraneoptera</taxon>
        <taxon>Hemiptera</taxon>
        <taxon>Auchenorrhyncha</taxon>
        <taxon>Fulgoroidea</taxon>
        <taxon>Delphacidae</taxon>
        <taxon>Delphacinae</taxon>
        <taxon>Changeondelphax</taxon>
    </lineage>
</organism>
<evidence type="ECO:0000256" key="4">
    <source>
        <dbReference type="ARBA" id="ARBA00012944"/>
    </source>
</evidence>
<accession>A0A343UJA8</accession>
<evidence type="ECO:0000256" key="7">
    <source>
        <dbReference type="ARBA" id="ARBA00022660"/>
    </source>
</evidence>
<evidence type="ECO:0000256" key="15">
    <source>
        <dbReference type="ARBA" id="ARBA00023128"/>
    </source>
</evidence>
<evidence type="ECO:0000313" key="20">
    <source>
        <dbReference type="EMBL" id="AVC55486.1"/>
    </source>
</evidence>
<evidence type="ECO:0000256" key="9">
    <source>
        <dbReference type="ARBA" id="ARBA00022792"/>
    </source>
</evidence>
<keyword evidence="10 18" id="KW-1278">Translocase</keyword>
<dbReference type="PANTHER" id="PTHR46552:SF1">
    <property type="entry name" value="NADH-UBIQUINONE OXIDOREDUCTASE CHAIN 2"/>
    <property type="match status" value="1"/>
</dbReference>
<keyword evidence="11 18" id="KW-0249">Electron transport</keyword>
<evidence type="ECO:0000256" key="2">
    <source>
        <dbReference type="ARBA" id="ARBA00004448"/>
    </source>
</evidence>
<dbReference type="InterPro" id="IPR001750">
    <property type="entry name" value="ND/Mrp_TM"/>
</dbReference>
<feature type="transmembrane region" description="Helical" evidence="18">
    <location>
        <begin position="57"/>
        <end position="76"/>
    </location>
</feature>
<dbReference type="InterPro" id="IPR003917">
    <property type="entry name" value="NADH_UbQ_OxRdtase_chain2"/>
</dbReference>
<keyword evidence="7 18" id="KW-0679">Respiratory chain</keyword>
<dbReference type="AlphaFoldDB" id="A0A343UJA8"/>
<keyword evidence="9 18" id="KW-0999">Mitochondrion inner membrane</keyword>
<feature type="domain" description="NADH:quinone oxidoreductase/Mrp antiporter transmembrane" evidence="19">
    <location>
        <begin position="25"/>
        <end position="270"/>
    </location>
</feature>
<dbReference type="PRINTS" id="PR01436">
    <property type="entry name" value="NADHDHGNASE2"/>
</dbReference>
<reference evidence="20" key="2">
    <citation type="journal article" date="2018" name="Mitochondrial DNA Part B Resour">
        <title>Sequencing and analysis of the complete mitochondrial genome of Changeondelphax velitchkovskyi (Hemiptera: Fulgoroidea).</title>
        <authorList>
            <person name="Huang Y.-X."/>
            <person name="Qin D.-Z."/>
        </authorList>
    </citation>
    <scope>NUCLEOTIDE SEQUENCE</scope>
</reference>
<dbReference type="RefSeq" id="YP_009468940.1">
    <property type="nucleotide sequence ID" value="NC_037181.1"/>
</dbReference>
<dbReference type="GO" id="GO:0005743">
    <property type="term" value="C:mitochondrial inner membrane"/>
    <property type="evidence" value="ECO:0007669"/>
    <property type="project" value="UniProtKB-SubCell"/>
</dbReference>